<gene>
    <name evidence="5" type="ORF">JQ615_00280</name>
</gene>
<dbReference type="InterPro" id="IPR018490">
    <property type="entry name" value="cNMP-bd_dom_sf"/>
</dbReference>
<dbReference type="Pfam" id="PF00027">
    <property type="entry name" value="cNMP_binding"/>
    <property type="match status" value="1"/>
</dbReference>
<keyword evidence="1" id="KW-0805">Transcription regulation</keyword>
<evidence type="ECO:0000313" key="5">
    <source>
        <dbReference type="EMBL" id="MBR0793819.1"/>
    </source>
</evidence>
<evidence type="ECO:0000259" key="4">
    <source>
        <dbReference type="PROSITE" id="PS51063"/>
    </source>
</evidence>
<keyword evidence="2" id="KW-0238">DNA-binding</keyword>
<dbReference type="InterPro" id="IPR014710">
    <property type="entry name" value="RmlC-like_jellyroll"/>
</dbReference>
<dbReference type="InterPro" id="IPR012318">
    <property type="entry name" value="HTH_CRP"/>
</dbReference>
<proteinExistence type="predicted"/>
<dbReference type="Pfam" id="PF13545">
    <property type="entry name" value="HTH_Crp_2"/>
    <property type="match status" value="1"/>
</dbReference>
<dbReference type="Gene3D" id="1.10.10.10">
    <property type="entry name" value="Winged helix-like DNA-binding domain superfamily/Winged helix DNA-binding domain"/>
    <property type="match status" value="1"/>
</dbReference>
<comment type="caution">
    <text evidence="5">The sequence shown here is derived from an EMBL/GenBank/DDBJ whole genome shotgun (WGS) entry which is preliminary data.</text>
</comment>
<protein>
    <submittedName>
        <fullName evidence="5">Crp/Fnr family transcriptional regulator</fullName>
    </submittedName>
</protein>
<organism evidence="5 6">
    <name type="scientific">Bradyrhizobium jicamae</name>
    <dbReference type="NCBI Taxonomy" id="280332"/>
    <lineage>
        <taxon>Bacteria</taxon>
        <taxon>Pseudomonadati</taxon>
        <taxon>Pseudomonadota</taxon>
        <taxon>Alphaproteobacteria</taxon>
        <taxon>Hyphomicrobiales</taxon>
        <taxon>Nitrobacteraceae</taxon>
        <taxon>Bradyrhizobium</taxon>
    </lineage>
</organism>
<dbReference type="SUPFAM" id="SSF46785">
    <property type="entry name" value="Winged helix' DNA-binding domain"/>
    <property type="match status" value="1"/>
</dbReference>
<dbReference type="InterPro" id="IPR036390">
    <property type="entry name" value="WH_DNA-bd_sf"/>
</dbReference>
<dbReference type="Proteomes" id="UP001315278">
    <property type="component" value="Unassembled WGS sequence"/>
</dbReference>
<reference evidence="6" key="1">
    <citation type="journal article" date="2021" name="ISME J.">
        <title>Evolutionary origin and ecological implication of a unique nif island in free-living Bradyrhizobium lineages.</title>
        <authorList>
            <person name="Tao J."/>
        </authorList>
    </citation>
    <scope>NUCLEOTIDE SEQUENCE [LARGE SCALE GENOMIC DNA]</scope>
    <source>
        <strain evidence="6">SZCCT0434</strain>
    </source>
</reference>
<dbReference type="InterPro" id="IPR036388">
    <property type="entry name" value="WH-like_DNA-bd_sf"/>
</dbReference>
<dbReference type="Gene3D" id="2.60.120.10">
    <property type="entry name" value="Jelly Rolls"/>
    <property type="match status" value="1"/>
</dbReference>
<evidence type="ECO:0000313" key="6">
    <source>
        <dbReference type="Proteomes" id="UP001315278"/>
    </source>
</evidence>
<sequence>MHDRLIARLQSVAGLTSDERAALNSVPHKVRTLGDRESILQEGDKASNCVALMSGFLYRQRIIGDRRQILSLHVPGDIPDLMTLYLPTMDHDLISVGQSTVAVAPHSALKSLFEKHPSLVHIFWRETLIDAAIFRHWVGNLGAMDAFHRVGQLFCELAVRLEFVGLFEKNSFSFPLTQYDVASVCGLSKVHTNRTIQVLRKQRLLIWRDDMVELPNREELEAAAEFSADYLQRKAKSV</sequence>
<evidence type="ECO:0000256" key="1">
    <source>
        <dbReference type="ARBA" id="ARBA00023015"/>
    </source>
</evidence>
<name>A0ABS5FAL6_9BRAD</name>
<dbReference type="RefSeq" id="WP_212491522.1">
    <property type="nucleotide sequence ID" value="NZ_JAFCJH010000001.1"/>
</dbReference>
<keyword evidence="3" id="KW-0804">Transcription</keyword>
<feature type="domain" description="HTH crp-type" evidence="4">
    <location>
        <begin position="144"/>
        <end position="218"/>
    </location>
</feature>
<dbReference type="SUPFAM" id="SSF51206">
    <property type="entry name" value="cAMP-binding domain-like"/>
    <property type="match status" value="1"/>
</dbReference>
<dbReference type="PROSITE" id="PS51063">
    <property type="entry name" value="HTH_CRP_2"/>
    <property type="match status" value="1"/>
</dbReference>
<dbReference type="InterPro" id="IPR000595">
    <property type="entry name" value="cNMP-bd_dom"/>
</dbReference>
<dbReference type="CDD" id="cd00038">
    <property type="entry name" value="CAP_ED"/>
    <property type="match status" value="1"/>
</dbReference>
<keyword evidence="6" id="KW-1185">Reference proteome</keyword>
<dbReference type="EMBL" id="JAFCJH010000001">
    <property type="protein sequence ID" value="MBR0793819.1"/>
    <property type="molecule type" value="Genomic_DNA"/>
</dbReference>
<accession>A0ABS5FAL6</accession>
<evidence type="ECO:0000256" key="2">
    <source>
        <dbReference type="ARBA" id="ARBA00023125"/>
    </source>
</evidence>
<evidence type="ECO:0000256" key="3">
    <source>
        <dbReference type="ARBA" id="ARBA00023163"/>
    </source>
</evidence>